<dbReference type="PROSITE" id="PS01124">
    <property type="entry name" value="HTH_ARAC_FAMILY_2"/>
    <property type="match status" value="1"/>
</dbReference>
<evidence type="ECO:0000256" key="1">
    <source>
        <dbReference type="ARBA" id="ARBA00023015"/>
    </source>
</evidence>
<dbReference type="EMBL" id="JABDJR010000063">
    <property type="protein sequence ID" value="NNF05495.1"/>
    <property type="molecule type" value="Genomic_DNA"/>
</dbReference>
<dbReference type="CDD" id="cd02208">
    <property type="entry name" value="cupin_RmlC-like"/>
    <property type="match status" value="1"/>
</dbReference>
<name>A0A7Y2H115_UNCEI</name>
<gene>
    <name evidence="5" type="ORF">HKN21_01920</name>
</gene>
<evidence type="ECO:0000256" key="3">
    <source>
        <dbReference type="ARBA" id="ARBA00023163"/>
    </source>
</evidence>
<dbReference type="Pfam" id="PF07883">
    <property type="entry name" value="Cupin_2"/>
    <property type="match status" value="1"/>
</dbReference>
<dbReference type="Gene3D" id="1.10.10.60">
    <property type="entry name" value="Homeodomain-like"/>
    <property type="match status" value="1"/>
</dbReference>
<dbReference type="Gene3D" id="2.60.120.10">
    <property type="entry name" value="Jelly Rolls"/>
    <property type="match status" value="1"/>
</dbReference>
<dbReference type="InterPro" id="IPR014710">
    <property type="entry name" value="RmlC-like_jellyroll"/>
</dbReference>
<dbReference type="GO" id="GO:0003700">
    <property type="term" value="F:DNA-binding transcription factor activity"/>
    <property type="evidence" value="ECO:0007669"/>
    <property type="project" value="InterPro"/>
</dbReference>
<dbReference type="PANTHER" id="PTHR43280:SF32">
    <property type="entry name" value="TRANSCRIPTIONAL REGULATORY PROTEIN"/>
    <property type="match status" value="1"/>
</dbReference>
<dbReference type="InterPro" id="IPR011051">
    <property type="entry name" value="RmlC_Cupin_sf"/>
</dbReference>
<sequence length="290" mass="32757">MRNEDVQRVEFRHPDGMGSLVEVVDLAELRLRPRKVSPPIDRPTQLNFHCAQWVVRGKGAHWVDYQKVPVRAGDLLHIRPAQVHAFDRESTHEARLLVFLPEAIPETLSLRLTHPLKPSPIRPTRSEAKHIGQLAELMLSAQKTRTVLGEQQPLRHMLAAVLSAAQAIAERNAASLARGRASDTSHEFDALIDGHLYEQKDLTWYAGELEVSARTLTRACLEAFEMSAKQHLDGRVALEAKRLLVHTNDTVQAVGARLGFVEATNFVKFFRRVEGLTPLSFRNRVRAFER</sequence>
<dbReference type="InterPro" id="IPR013096">
    <property type="entry name" value="Cupin_2"/>
</dbReference>
<keyword evidence="1" id="KW-0805">Transcription regulation</keyword>
<feature type="domain" description="HTH araC/xylS-type" evidence="4">
    <location>
        <begin position="186"/>
        <end position="284"/>
    </location>
</feature>
<dbReference type="InterPro" id="IPR009057">
    <property type="entry name" value="Homeodomain-like_sf"/>
</dbReference>
<dbReference type="SMART" id="SM00342">
    <property type="entry name" value="HTH_ARAC"/>
    <property type="match status" value="1"/>
</dbReference>
<dbReference type="SUPFAM" id="SSF51182">
    <property type="entry name" value="RmlC-like cupins"/>
    <property type="match status" value="1"/>
</dbReference>
<dbReference type="Proteomes" id="UP000547674">
    <property type="component" value="Unassembled WGS sequence"/>
</dbReference>
<accession>A0A7Y2H115</accession>
<reference evidence="5 6" key="1">
    <citation type="submission" date="2020-03" db="EMBL/GenBank/DDBJ databases">
        <title>Metabolic flexibility allows generalist bacteria to become dominant in a frequently disturbed ecosystem.</title>
        <authorList>
            <person name="Chen Y.-J."/>
            <person name="Leung P.M."/>
            <person name="Bay S.K."/>
            <person name="Hugenholtz P."/>
            <person name="Kessler A.J."/>
            <person name="Shelley G."/>
            <person name="Waite D.W."/>
            <person name="Cook P.L."/>
            <person name="Greening C."/>
        </authorList>
    </citation>
    <scope>NUCLEOTIDE SEQUENCE [LARGE SCALE GENOMIC DNA]</scope>
    <source>
        <strain evidence="5">SS_bin_28</strain>
    </source>
</reference>
<dbReference type="PANTHER" id="PTHR43280">
    <property type="entry name" value="ARAC-FAMILY TRANSCRIPTIONAL REGULATOR"/>
    <property type="match status" value="1"/>
</dbReference>
<dbReference type="AlphaFoldDB" id="A0A7Y2H115"/>
<evidence type="ECO:0000256" key="2">
    <source>
        <dbReference type="ARBA" id="ARBA00023125"/>
    </source>
</evidence>
<dbReference type="GO" id="GO:0043565">
    <property type="term" value="F:sequence-specific DNA binding"/>
    <property type="evidence" value="ECO:0007669"/>
    <property type="project" value="InterPro"/>
</dbReference>
<organism evidence="5 6">
    <name type="scientific">Eiseniibacteriota bacterium</name>
    <dbReference type="NCBI Taxonomy" id="2212470"/>
    <lineage>
        <taxon>Bacteria</taxon>
        <taxon>Candidatus Eiseniibacteriota</taxon>
    </lineage>
</organism>
<keyword evidence="3" id="KW-0804">Transcription</keyword>
<keyword evidence="2" id="KW-0238">DNA-binding</keyword>
<comment type="caution">
    <text evidence="5">The sequence shown here is derived from an EMBL/GenBank/DDBJ whole genome shotgun (WGS) entry which is preliminary data.</text>
</comment>
<proteinExistence type="predicted"/>
<dbReference type="SUPFAM" id="SSF46689">
    <property type="entry name" value="Homeodomain-like"/>
    <property type="match status" value="1"/>
</dbReference>
<dbReference type="Pfam" id="PF12833">
    <property type="entry name" value="HTH_18"/>
    <property type="match status" value="1"/>
</dbReference>
<evidence type="ECO:0000313" key="6">
    <source>
        <dbReference type="Proteomes" id="UP000547674"/>
    </source>
</evidence>
<evidence type="ECO:0000313" key="5">
    <source>
        <dbReference type="EMBL" id="NNF05495.1"/>
    </source>
</evidence>
<protein>
    <submittedName>
        <fullName evidence="5">AraC family transcriptional regulator</fullName>
    </submittedName>
</protein>
<evidence type="ECO:0000259" key="4">
    <source>
        <dbReference type="PROSITE" id="PS01124"/>
    </source>
</evidence>
<dbReference type="InterPro" id="IPR018060">
    <property type="entry name" value="HTH_AraC"/>
</dbReference>